<accession>A0A8X6TC14</accession>
<dbReference type="EMBL" id="BMAW01053598">
    <property type="protein sequence ID" value="GFS91847.1"/>
    <property type="molecule type" value="Genomic_DNA"/>
</dbReference>
<proteinExistence type="predicted"/>
<organism evidence="1 2">
    <name type="scientific">Nephila pilipes</name>
    <name type="common">Giant wood spider</name>
    <name type="synonym">Nephila maculata</name>
    <dbReference type="NCBI Taxonomy" id="299642"/>
    <lineage>
        <taxon>Eukaryota</taxon>
        <taxon>Metazoa</taxon>
        <taxon>Ecdysozoa</taxon>
        <taxon>Arthropoda</taxon>
        <taxon>Chelicerata</taxon>
        <taxon>Arachnida</taxon>
        <taxon>Araneae</taxon>
        <taxon>Araneomorphae</taxon>
        <taxon>Entelegynae</taxon>
        <taxon>Araneoidea</taxon>
        <taxon>Nephilidae</taxon>
        <taxon>Nephila</taxon>
    </lineage>
</organism>
<name>A0A8X6TC14_NEPPI</name>
<reference evidence="1" key="1">
    <citation type="submission" date="2020-08" db="EMBL/GenBank/DDBJ databases">
        <title>Multicomponent nature underlies the extraordinary mechanical properties of spider dragline silk.</title>
        <authorList>
            <person name="Kono N."/>
            <person name="Nakamura H."/>
            <person name="Mori M."/>
            <person name="Yoshida Y."/>
            <person name="Ohtoshi R."/>
            <person name="Malay A.D."/>
            <person name="Moran D.A.P."/>
            <person name="Tomita M."/>
            <person name="Numata K."/>
            <person name="Arakawa K."/>
        </authorList>
    </citation>
    <scope>NUCLEOTIDE SEQUENCE</scope>
</reference>
<gene>
    <name evidence="1" type="ORF">NPIL_583821</name>
</gene>
<evidence type="ECO:0000313" key="1">
    <source>
        <dbReference type="EMBL" id="GFS91847.1"/>
    </source>
</evidence>
<comment type="caution">
    <text evidence="1">The sequence shown here is derived from an EMBL/GenBank/DDBJ whole genome shotgun (WGS) entry which is preliminary data.</text>
</comment>
<keyword evidence="2" id="KW-1185">Reference proteome</keyword>
<sequence>MRNMVYRYGLAVQRLCIVHEQHAGKSMATRTVARLRCDFEIDSERPARFPAWEDGGSMVKWLDLNPAIRVQISVEPLRFALADRFKS</sequence>
<dbReference type="AlphaFoldDB" id="A0A8X6TC14"/>
<evidence type="ECO:0000313" key="2">
    <source>
        <dbReference type="Proteomes" id="UP000887013"/>
    </source>
</evidence>
<protein>
    <submittedName>
        <fullName evidence="1">Uncharacterized protein</fullName>
    </submittedName>
</protein>
<dbReference type="Proteomes" id="UP000887013">
    <property type="component" value="Unassembled WGS sequence"/>
</dbReference>